<evidence type="ECO:0000256" key="6">
    <source>
        <dbReference type="SAM" id="MobiDB-lite"/>
    </source>
</evidence>
<evidence type="ECO:0000256" key="5">
    <source>
        <dbReference type="ARBA" id="ARBA00023242"/>
    </source>
</evidence>
<evidence type="ECO:0000256" key="3">
    <source>
        <dbReference type="ARBA" id="ARBA00015520"/>
    </source>
</evidence>
<dbReference type="PANTHER" id="PTHR14577:SF0">
    <property type="entry name" value="NUCLEOLAR PROTEIN 12"/>
    <property type="match status" value="1"/>
</dbReference>
<keyword evidence="4" id="KW-0175">Coiled coil</keyword>
<evidence type="ECO:0000313" key="10">
    <source>
        <dbReference type="EMBL" id="JAP99716.1"/>
    </source>
</evidence>
<dbReference type="AlphaFoldDB" id="A0A0A9Y0C6"/>
<accession>A0A0A9Y0C6</accession>
<dbReference type="GO" id="GO:0019843">
    <property type="term" value="F:rRNA binding"/>
    <property type="evidence" value="ECO:0007669"/>
    <property type="project" value="TreeGrafter"/>
</dbReference>
<dbReference type="EMBL" id="GDHC01007549">
    <property type="protein sequence ID" value="JAQ11080.1"/>
    <property type="molecule type" value="Transcribed_RNA"/>
</dbReference>
<evidence type="ECO:0000256" key="4">
    <source>
        <dbReference type="ARBA" id="ARBA00023054"/>
    </source>
</evidence>
<evidence type="ECO:0000313" key="11">
    <source>
        <dbReference type="EMBL" id="JAQ11080.1"/>
    </source>
</evidence>
<dbReference type="EMBL" id="GBHO01019036">
    <property type="protein sequence ID" value="JAG24568.1"/>
    <property type="molecule type" value="Transcribed_RNA"/>
</dbReference>
<organism evidence="8">
    <name type="scientific">Lygus hesperus</name>
    <name type="common">Western plant bug</name>
    <dbReference type="NCBI Taxonomy" id="30085"/>
    <lineage>
        <taxon>Eukaryota</taxon>
        <taxon>Metazoa</taxon>
        <taxon>Ecdysozoa</taxon>
        <taxon>Arthropoda</taxon>
        <taxon>Hexapoda</taxon>
        <taxon>Insecta</taxon>
        <taxon>Pterygota</taxon>
        <taxon>Neoptera</taxon>
        <taxon>Paraneoptera</taxon>
        <taxon>Hemiptera</taxon>
        <taxon>Heteroptera</taxon>
        <taxon>Panheteroptera</taxon>
        <taxon>Cimicomorpha</taxon>
        <taxon>Miridae</taxon>
        <taxon>Mirini</taxon>
        <taxon>Lygus</taxon>
    </lineage>
</organism>
<dbReference type="EMBL" id="GBHO01025932">
    <property type="protein sequence ID" value="JAG17672.1"/>
    <property type="molecule type" value="Transcribed_RNA"/>
</dbReference>
<evidence type="ECO:0000313" key="8">
    <source>
        <dbReference type="EMBL" id="JAG24563.1"/>
    </source>
</evidence>
<reference evidence="8" key="2">
    <citation type="submission" date="2014-07" db="EMBL/GenBank/DDBJ databases">
        <authorList>
            <person name="Hull J."/>
        </authorList>
    </citation>
    <scope>NUCLEOTIDE SEQUENCE</scope>
</reference>
<proteinExistence type="inferred from homology"/>
<dbReference type="GO" id="GO:0005730">
    <property type="term" value="C:nucleolus"/>
    <property type="evidence" value="ECO:0007669"/>
    <property type="project" value="UniProtKB-SubCell"/>
</dbReference>
<reference evidence="8" key="1">
    <citation type="journal article" date="2014" name="PLoS ONE">
        <title>Transcriptome-Based Identification of ABC Transporters in the Western Tarnished Plant Bug Lygus hesperus.</title>
        <authorList>
            <person name="Hull J.J."/>
            <person name="Chaney K."/>
            <person name="Geib S.M."/>
            <person name="Fabrick J.A."/>
            <person name="Brent C.S."/>
            <person name="Walsh D."/>
            <person name="Lavine L.C."/>
        </authorList>
    </citation>
    <scope>NUCLEOTIDE SEQUENCE</scope>
</reference>
<feature type="compositionally biased region" description="Polar residues" evidence="6">
    <location>
        <begin position="49"/>
        <end position="66"/>
    </location>
</feature>
<evidence type="ECO:0000313" key="7">
    <source>
        <dbReference type="EMBL" id="JAG17672.1"/>
    </source>
</evidence>
<sequence length="153" mass="17796">MVRYVDTGLDDDVSNSVGRSVGNSKKKKVKRGFKIDRRANFERMMSRKAGTSNVVTSSSKKQQLTGGRTKAITFDESDRRDYLLTLHKKKNERRVQAFVDAKRKLRKESAKTRREQREEARRAYNNYARVPILPNYTYQLPNYLNNESDDAVD</sequence>
<evidence type="ECO:0000256" key="2">
    <source>
        <dbReference type="ARBA" id="ARBA00007175"/>
    </source>
</evidence>
<dbReference type="PANTHER" id="PTHR14577">
    <property type="entry name" value="NUCLEOLAR PROTEIN 12"/>
    <property type="match status" value="1"/>
</dbReference>
<dbReference type="Pfam" id="PF09805">
    <property type="entry name" value="Nop25"/>
    <property type="match status" value="1"/>
</dbReference>
<comment type="subcellular location">
    <subcellularLocation>
        <location evidence="1">Nucleus</location>
        <location evidence="1">Nucleolus</location>
    </subcellularLocation>
</comment>
<dbReference type="EMBL" id="GBHO01019041">
    <property type="protein sequence ID" value="JAG24563.1"/>
    <property type="molecule type" value="Transcribed_RNA"/>
</dbReference>
<reference evidence="10" key="3">
    <citation type="journal article" date="2016" name="Gigascience">
        <title>De novo construction of an expanded transcriptome assembly for the western tarnished plant bug, Lygus hesperus.</title>
        <authorList>
            <person name="Tassone E.E."/>
            <person name="Geib S.M."/>
            <person name="Hall B."/>
            <person name="Fabrick J.A."/>
            <person name="Brent C.S."/>
            <person name="Hull J.J."/>
        </authorList>
    </citation>
    <scope>NUCLEOTIDE SEQUENCE</scope>
</reference>
<dbReference type="InterPro" id="IPR019186">
    <property type="entry name" value="Nucleolar_protein_12"/>
</dbReference>
<dbReference type="EMBL" id="GDHC01018912">
    <property type="protein sequence ID" value="JAP99716.1"/>
    <property type="molecule type" value="Transcribed_RNA"/>
</dbReference>
<comment type="similarity">
    <text evidence="2">Belongs to the RRP17 family.</text>
</comment>
<name>A0A0A9Y0C6_LYGHE</name>
<keyword evidence="5" id="KW-0539">Nucleus</keyword>
<evidence type="ECO:0000256" key="1">
    <source>
        <dbReference type="ARBA" id="ARBA00004604"/>
    </source>
</evidence>
<gene>
    <name evidence="8" type="primary">nol12_3</name>
    <name evidence="9" type="synonym">nol12_2</name>
    <name evidence="7" type="synonym">nol12_4</name>
    <name evidence="8" type="ORF">CM83_37186</name>
    <name evidence="9" type="ORF">CM83_37187</name>
    <name evidence="7" type="ORF">CM83_37188</name>
    <name evidence="11" type="ORF">g.26662</name>
    <name evidence="10" type="ORF">g.26664</name>
</gene>
<evidence type="ECO:0000313" key="9">
    <source>
        <dbReference type="EMBL" id="JAG24568.1"/>
    </source>
</evidence>
<protein>
    <recommendedName>
        <fullName evidence="3">Nucleolar protein 12</fullName>
    </recommendedName>
</protein>
<feature type="region of interest" description="Disordered" evidence="6">
    <location>
        <begin position="46"/>
        <end position="71"/>
    </location>
</feature>